<keyword evidence="3" id="KW-1185">Reference proteome</keyword>
<evidence type="ECO:0000313" key="3">
    <source>
        <dbReference type="Proteomes" id="UP000054248"/>
    </source>
</evidence>
<feature type="compositionally biased region" description="Basic and acidic residues" evidence="1">
    <location>
        <begin position="41"/>
        <end position="50"/>
    </location>
</feature>
<dbReference type="OrthoDB" id="3237874at2759"/>
<evidence type="ECO:0000313" key="2">
    <source>
        <dbReference type="EMBL" id="KIO30231.1"/>
    </source>
</evidence>
<proteinExistence type="predicted"/>
<organism evidence="2 3">
    <name type="scientific">Tulasnella calospora MUT 4182</name>
    <dbReference type="NCBI Taxonomy" id="1051891"/>
    <lineage>
        <taxon>Eukaryota</taxon>
        <taxon>Fungi</taxon>
        <taxon>Dikarya</taxon>
        <taxon>Basidiomycota</taxon>
        <taxon>Agaricomycotina</taxon>
        <taxon>Agaricomycetes</taxon>
        <taxon>Cantharellales</taxon>
        <taxon>Tulasnellaceae</taxon>
        <taxon>Tulasnella</taxon>
    </lineage>
</organism>
<feature type="compositionally biased region" description="Polar residues" evidence="1">
    <location>
        <begin position="30"/>
        <end position="39"/>
    </location>
</feature>
<accession>A0A0C3QPJ9</accession>
<feature type="compositionally biased region" description="Basic residues" evidence="1">
    <location>
        <begin position="129"/>
        <end position="139"/>
    </location>
</feature>
<feature type="compositionally biased region" description="Basic residues" evidence="1">
    <location>
        <begin position="201"/>
        <end position="212"/>
    </location>
</feature>
<dbReference type="AlphaFoldDB" id="A0A0C3QPJ9"/>
<feature type="compositionally biased region" description="Basic residues" evidence="1">
    <location>
        <begin position="61"/>
        <end position="74"/>
    </location>
</feature>
<dbReference type="Proteomes" id="UP000054248">
    <property type="component" value="Unassembled WGS sequence"/>
</dbReference>
<reference evidence="3" key="2">
    <citation type="submission" date="2015-01" db="EMBL/GenBank/DDBJ databases">
        <title>Evolutionary Origins and Diversification of the Mycorrhizal Mutualists.</title>
        <authorList>
            <consortium name="DOE Joint Genome Institute"/>
            <consortium name="Mycorrhizal Genomics Consortium"/>
            <person name="Kohler A."/>
            <person name="Kuo A."/>
            <person name="Nagy L.G."/>
            <person name="Floudas D."/>
            <person name="Copeland A."/>
            <person name="Barry K.W."/>
            <person name="Cichocki N."/>
            <person name="Veneault-Fourrey C."/>
            <person name="LaButti K."/>
            <person name="Lindquist E.A."/>
            <person name="Lipzen A."/>
            <person name="Lundell T."/>
            <person name="Morin E."/>
            <person name="Murat C."/>
            <person name="Riley R."/>
            <person name="Ohm R."/>
            <person name="Sun H."/>
            <person name="Tunlid A."/>
            <person name="Henrissat B."/>
            <person name="Grigoriev I.V."/>
            <person name="Hibbett D.S."/>
            <person name="Martin F."/>
        </authorList>
    </citation>
    <scope>NUCLEOTIDE SEQUENCE [LARGE SCALE GENOMIC DNA]</scope>
    <source>
        <strain evidence="3">MUT 4182</strain>
    </source>
</reference>
<dbReference type="EMBL" id="KN822974">
    <property type="protein sequence ID" value="KIO30231.1"/>
    <property type="molecule type" value="Genomic_DNA"/>
</dbReference>
<feature type="compositionally biased region" description="Basic and acidic residues" evidence="1">
    <location>
        <begin position="182"/>
        <end position="200"/>
    </location>
</feature>
<evidence type="ECO:0000256" key="1">
    <source>
        <dbReference type="SAM" id="MobiDB-lite"/>
    </source>
</evidence>
<protein>
    <submittedName>
        <fullName evidence="2">Uncharacterized protein</fullName>
    </submittedName>
</protein>
<sequence length="212" mass="24844">MSKRYPTLEYRYPAVDDVNKLLHKSKLSEPKSTGDNGKNNEICDHDHPTDPVKTSKWKHDLYHHRHSKSLKRKTRDLDEQEAGPPEETVEERRLRLTLRVTDDRQYRERKGEKAKRLKEEEKAKNRALNAKKPRGRKPKPTKEEVWLSEGVEVAWVEKGVPEGSKEEAKQILRSQLQESREALDTIERERSKAASRELPKIRKSSGNHRRSD</sequence>
<feature type="region of interest" description="Disordered" evidence="1">
    <location>
        <begin position="23"/>
        <end position="143"/>
    </location>
</feature>
<feature type="region of interest" description="Disordered" evidence="1">
    <location>
        <begin position="182"/>
        <end position="212"/>
    </location>
</feature>
<dbReference type="HOGENOM" id="CLU_1300493_0_0_1"/>
<reference evidence="2 3" key="1">
    <citation type="submission" date="2014-04" db="EMBL/GenBank/DDBJ databases">
        <authorList>
            <consortium name="DOE Joint Genome Institute"/>
            <person name="Kuo A."/>
            <person name="Girlanda M."/>
            <person name="Perotto S."/>
            <person name="Kohler A."/>
            <person name="Nagy L.G."/>
            <person name="Floudas D."/>
            <person name="Copeland A."/>
            <person name="Barry K.W."/>
            <person name="Cichocki N."/>
            <person name="Veneault-Fourrey C."/>
            <person name="LaButti K."/>
            <person name="Lindquist E.A."/>
            <person name="Lipzen A."/>
            <person name="Lundell T."/>
            <person name="Morin E."/>
            <person name="Murat C."/>
            <person name="Sun H."/>
            <person name="Tunlid A."/>
            <person name="Henrissat B."/>
            <person name="Grigoriev I.V."/>
            <person name="Hibbett D.S."/>
            <person name="Martin F."/>
            <person name="Nordberg H.P."/>
            <person name="Cantor M.N."/>
            <person name="Hua S.X."/>
        </authorList>
    </citation>
    <scope>NUCLEOTIDE SEQUENCE [LARGE SCALE GENOMIC DNA]</scope>
    <source>
        <strain evidence="2 3">MUT 4182</strain>
    </source>
</reference>
<gene>
    <name evidence="2" type="ORF">M407DRAFT_20697</name>
</gene>
<feature type="compositionally biased region" description="Basic and acidic residues" evidence="1">
    <location>
        <begin position="90"/>
        <end position="111"/>
    </location>
</feature>
<name>A0A0C3QPJ9_9AGAM</name>